<dbReference type="Proteomes" id="UP000034753">
    <property type="component" value="Unassembled WGS sequence"/>
</dbReference>
<dbReference type="AlphaFoldDB" id="A0A0G0WJV3"/>
<evidence type="ECO:0008006" key="3">
    <source>
        <dbReference type="Google" id="ProtNLM"/>
    </source>
</evidence>
<dbReference type="SUPFAM" id="SSF143011">
    <property type="entry name" value="RelE-like"/>
    <property type="match status" value="1"/>
</dbReference>
<sequence>MQIFYSSYFAKQIKKLTPEEKSLLSKFEKKFRQNPFSPDLKTHKLSGKLKNYWACSINYKIMVIFELQMNNKIILVNIGGHNIYR</sequence>
<organism evidence="1 2">
    <name type="scientific">Candidatus Daviesbacteria bacterium GW2011_GWB1_41_5</name>
    <dbReference type="NCBI Taxonomy" id="1618429"/>
    <lineage>
        <taxon>Bacteria</taxon>
        <taxon>Candidatus Daviesiibacteriota</taxon>
    </lineage>
</organism>
<proteinExistence type="predicted"/>
<evidence type="ECO:0000313" key="2">
    <source>
        <dbReference type="Proteomes" id="UP000034753"/>
    </source>
</evidence>
<gene>
    <name evidence="1" type="ORF">UU67_C0032G0007</name>
</gene>
<comment type="caution">
    <text evidence="1">The sequence shown here is derived from an EMBL/GenBank/DDBJ whole genome shotgun (WGS) entry which is preliminary data.</text>
</comment>
<dbReference type="Gene3D" id="3.30.2310.20">
    <property type="entry name" value="RelE-like"/>
    <property type="match status" value="1"/>
</dbReference>
<reference evidence="1 2" key="1">
    <citation type="journal article" date="2015" name="Nature">
        <title>rRNA introns, odd ribosomes, and small enigmatic genomes across a large radiation of phyla.</title>
        <authorList>
            <person name="Brown C.T."/>
            <person name="Hug L.A."/>
            <person name="Thomas B.C."/>
            <person name="Sharon I."/>
            <person name="Castelle C.J."/>
            <person name="Singh A."/>
            <person name="Wilkins M.J."/>
            <person name="Williams K.H."/>
            <person name="Banfield J.F."/>
        </authorList>
    </citation>
    <scope>NUCLEOTIDE SEQUENCE [LARGE SCALE GENOMIC DNA]</scope>
</reference>
<dbReference type="InterPro" id="IPR004386">
    <property type="entry name" value="Toxin_YafQ-like"/>
</dbReference>
<dbReference type="EMBL" id="LCBN01000032">
    <property type="protein sequence ID" value="KKS13089.1"/>
    <property type="molecule type" value="Genomic_DNA"/>
</dbReference>
<evidence type="ECO:0000313" key="1">
    <source>
        <dbReference type="EMBL" id="KKS13089.1"/>
    </source>
</evidence>
<dbReference type="InterPro" id="IPR035093">
    <property type="entry name" value="RelE/ParE_toxin_dom_sf"/>
</dbReference>
<protein>
    <recommendedName>
        <fullName evidence="3">Plasmid stabilization system</fullName>
    </recommendedName>
</protein>
<dbReference type="Pfam" id="PF15738">
    <property type="entry name" value="YafQ_toxin"/>
    <property type="match status" value="1"/>
</dbReference>
<accession>A0A0G0WJV3</accession>
<name>A0A0G0WJV3_9BACT</name>